<accession>C1FP87</accession>
<reference evidence="1 2" key="1">
    <citation type="submission" date="2008-10" db="EMBL/GenBank/DDBJ databases">
        <title>Genome sequence of Clostridium botulinum A2 Kyoto.</title>
        <authorList>
            <person name="Shrivastava S."/>
            <person name="Brinkac L.M."/>
            <person name="Brown J.L."/>
            <person name="Bruce D."/>
            <person name="Detter C.C."/>
            <person name="Johnson E.A."/>
            <person name="Munk C.A."/>
            <person name="Smith L.A."/>
            <person name="Smith T.J."/>
            <person name="Sutton G."/>
            <person name="Brettin T.S."/>
        </authorList>
    </citation>
    <scope>NUCLEOTIDE SEQUENCE [LARGE SCALE GENOMIC DNA]</scope>
    <source>
        <strain evidence="2">Kyoto / Type A2</strain>
    </source>
</reference>
<dbReference type="Proteomes" id="UP000001374">
    <property type="component" value="Chromosome"/>
</dbReference>
<name>C1FP87_CLOBJ</name>
<evidence type="ECO:0000313" key="1">
    <source>
        <dbReference type="EMBL" id="ACO84657.1"/>
    </source>
</evidence>
<dbReference type="HOGENOM" id="CLU_1048476_0_0_9"/>
<dbReference type="EMBL" id="CP001581">
    <property type="protein sequence ID" value="ACO84657.1"/>
    <property type="molecule type" value="Genomic_DNA"/>
</dbReference>
<organism evidence="1 2">
    <name type="scientific">Clostridium botulinum (strain Kyoto / Type A2)</name>
    <dbReference type="NCBI Taxonomy" id="536232"/>
    <lineage>
        <taxon>Bacteria</taxon>
        <taxon>Bacillati</taxon>
        <taxon>Bacillota</taxon>
        <taxon>Clostridia</taxon>
        <taxon>Eubacteriales</taxon>
        <taxon>Clostridiaceae</taxon>
        <taxon>Clostridium</taxon>
    </lineage>
</organism>
<sequence length="268" mass="31184">MAKKTLCKELDFRGDYSNIFGKAMNFIFINCYTDVGECEEVKIEQNKISTEEIDYIKLEREIEKHLIKNKLFIVGVKKEANAVVIETTKNDIYDLLFVPEFDEENYKSNELEEIRQEIKEEDPTDEEIINKEKYEELISLGEELIKKCSSSNDDTAVCIKKDGSIYHTTNDSTKEIYYGDAIVVYTVDNTTTIENIRQQIEQTSNITKEDFVTDQERDKLIEKENYEYAQKYGKICPKCRSIVTNLAPNGAGVMEECNWHCEKCGWEE</sequence>
<gene>
    <name evidence="1" type="ordered locus">CLM_2076</name>
</gene>
<proteinExistence type="predicted"/>
<dbReference type="KEGG" id="cby:CLM_2076"/>
<evidence type="ECO:0000313" key="2">
    <source>
        <dbReference type="Proteomes" id="UP000001374"/>
    </source>
</evidence>
<dbReference type="AlphaFoldDB" id="C1FP87"/>
<dbReference type="RefSeq" id="WP_012704344.1">
    <property type="nucleotide sequence ID" value="NC_012563.1"/>
</dbReference>
<protein>
    <submittedName>
        <fullName evidence="1">Uncharacterized protein</fullName>
    </submittedName>
</protein>